<comment type="subcellular location">
    <subcellularLocation>
        <location evidence="1">Nucleus</location>
    </subcellularLocation>
</comment>
<feature type="region of interest" description="Disordered" evidence="12">
    <location>
        <begin position="216"/>
        <end position="245"/>
    </location>
</feature>
<feature type="compositionally biased region" description="Basic and acidic residues" evidence="12">
    <location>
        <begin position="37"/>
        <end position="46"/>
    </location>
</feature>
<feature type="domain" description="C2H2-type" evidence="13">
    <location>
        <begin position="301"/>
        <end position="328"/>
    </location>
</feature>
<gene>
    <name evidence="14" type="ORF">AB205_0197390</name>
</gene>
<feature type="region of interest" description="Disordered" evidence="12">
    <location>
        <begin position="1"/>
        <end position="46"/>
    </location>
</feature>
<keyword evidence="5 10" id="KW-0863">Zinc-finger</keyword>
<keyword evidence="6" id="KW-0862">Zinc</keyword>
<evidence type="ECO:0000256" key="4">
    <source>
        <dbReference type="ARBA" id="ARBA00022737"/>
    </source>
</evidence>
<evidence type="ECO:0000256" key="2">
    <source>
        <dbReference type="ARBA" id="ARBA00006991"/>
    </source>
</evidence>
<dbReference type="FunFam" id="3.30.160.60:FF:000135">
    <property type="entry name" value="Zinc finger protein 358"/>
    <property type="match status" value="1"/>
</dbReference>
<name>A0A2G9SFY5_AQUCT</name>
<dbReference type="SUPFAM" id="SSF57667">
    <property type="entry name" value="beta-beta-alpha zinc fingers"/>
    <property type="match status" value="4"/>
</dbReference>
<evidence type="ECO:0000256" key="7">
    <source>
        <dbReference type="ARBA" id="ARBA00023015"/>
    </source>
</evidence>
<keyword evidence="8" id="KW-0804">Transcription</keyword>
<evidence type="ECO:0000256" key="11">
    <source>
        <dbReference type="SAM" id="Coils"/>
    </source>
</evidence>
<evidence type="ECO:0000256" key="5">
    <source>
        <dbReference type="ARBA" id="ARBA00022771"/>
    </source>
</evidence>
<evidence type="ECO:0000313" key="14">
    <source>
        <dbReference type="EMBL" id="PIO38423.1"/>
    </source>
</evidence>
<dbReference type="GO" id="GO:0000981">
    <property type="term" value="F:DNA-binding transcription factor activity, RNA polymerase II-specific"/>
    <property type="evidence" value="ECO:0007669"/>
    <property type="project" value="TreeGrafter"/>
</dbReference>
<dbReference type="SMART" id="SM00355">
    <property type="entry name" value="ZnF_C2H2"/>
    <property type="match status" value="7"/>
</dbReference>
<evidence type="ECO:0000256" key="8">
    <source>
        <dbReference type="ARBA" id="ARBA00023163"/>
    </source>
</evidence>
<feature type="non-terminal residue" evidence="14">
    <location>
        <position position="436"/>
    </location>
</feature>
<dbReference type="GO" id="GO:0005634">
    <property type="term" value="C:nucleus"/>
    <property type="evidence" value="ECO:0007669"/>
    <property type="project" value="UniProtKB-SubCell"/>
</dbReference>
<evidence type="ECO:0000256" key="6">
    <source>
        <dbReference type="ARBA" id="ARBA00022833"/>
    </source>
</evidence>
<dbReference type="Gene3D" id="3.30.160.60">
    <property type="entry name" value="Classic Zinc Finger"/>
    <property type="match status" value="7"/>
</dbReference>
<dbReference type="InterPro" id="IPR036236">
    <property type="entry name" value="Znf_C2H2_sf"/>
</dbReference>
<dbReference type="PROSITE" id="PS00028">
    <property type="entry name" value="ZINC_FINGER_C2H2_1"/>
    <property type="match status" value="7"/>
</dbReference>
<dbReference type="GO" id="GO:0008270">
    <property type="term" value="F:zinc ion binding"/>
    <property type="evidence" value="ECO:0007669"/>
    <property type="project" value="UniProtKB-KW"/>
</dbReference>
<dbReference type="PANTHER" id="PTHR24409:SF331">
    <property type="entry name" value="ZINC FINGER PROTEIN 322A"/>
    <property type="match status" value="1"/>
</dbReference>
<comment type="similarity">
    <text evidence="2">Belongs to the krueppel C2H2-type zinc-finger protein family.</text>
</comment>
<feature type="domain" description="C2H2-type" evidence="13">
    <location>
        <begin position="245"/>
        <end position="272"/>
    </location>
</feature>
<dbReference type="InterPro" id="IPR013087">
    <property type="entry name" value="Znf_C2H2_type"/>
</dbReference>
<dbReference type="PROSITE" id="PS50157">
    <property type="entry name" value="ZINC_FINGER_C2H2_2"/>
    <property type="match status" value="7"/>
</dbReference>
<dbReference type="EMBL" id="KV923973">
    <property type="protein sequence ID" value="PIO38423.1"/>
    <property type="molecule type" value="Genomic_DNA"/>
</dbReference>
<dbReference type="Proteomes" id="UP000228934">
    <property type="component" value="Unassembled WGS sequence"/>
</dbReference>
<dbReference type="PANTHER" id="PTHR24409">
    <property type="entry name" value="ZINC FINGER PROTEIN 142"/>
    <property type="match status" value="1"/>
</dbReference>
<dbReference type="OrthoDB" id="8117402at2759"/>
<keyword evidence="11" id="KW-0175">Coiled coil</keyword>
<proteinExistence type="inferred from homology"/>
<feature type="domain" description="C2H2-type" evidence="13">
    <location>
        <begin position="273"/>
        <end position="300"/>
    </location>
</feature>
<feature type="coiled-coil region" evidence="11">
    <location>
        <begin position="55"/>
        <end position="82"/>
    </location>
</feature>
<evidence type="ECO:0000256" key="10">
    <source>
        <dbReference type="PROSITE-ProRule" id="PRU00042"/>
    </source>
</evidence>
<feature type="domain" description="C2H2-type" evidence="13">
    <location>
        <begin position="329"/>
        <end position="356"/>
    </location>
</feature>
<keyword evidence="9" id="KW-0539">Nucleus</keyword>
<dbReference type="GO" id="GO:0000977">
    <property type="term" value="F:RNA polymerase II transcription regulatory region sequence-specific DNA binding"/>
    <property type="evidence" value="ECO:0007669"/>
    <property type="project" value="TreeGrafter"/>
</dbReference>
<sequence length="436" mass="49483">MMDNQPPLTSPVCVFPTDGSSNGNPPERCPHPWDSTQEDHTIPHHQGEELKYIKVELKEEEEEMLIEELKDIKVEVKDEEEETVSGDQQSVEEGCPLYFQDSTQEDHIYTENDQGEERKDIKVEDIKEEEEERLVSGDQQSMEEGEMIMESKQEESFSLHMYTNGGRAWNISEGHPILSSDYDIEPYLPGDNLLTQNIQRSMESSDRSHIVTSNMYSSLGRSTDPSNPGESSLSHQGVTTGESSMSCSECGKSFTRKGDFAKHQRVHTGERPYSCSECGRSFSRKESLNVHQKTHTGECPYFCSECGKSFIQKGDLAKHQRVHTGERPYPCPECGKSFTHKENFVKHQRVHTGERPHSCSECGKSFSRKEGLNVHQKTHTGERPYPCLVCGKSFTRKEGLDVHQKTHTGERPYSCSDCGKSFIQKGKLLLHQKTHT</sequence>
<evidence type="ECO:0000256" key="9">
    <source>
        <dbReference type="ARBA" id="ARBA00023242"/>
    </source>
</evidence>
<dbReference type="FunFam" id="3.30.160.60:FF:002063">
    <property type="entry name" value="RB associated KRAB zinc finger"/>
    <property type="match status" value="2"/>
</dbReference>
<evidence type="ECO:0000256" key="1">
    <source>
        <dbReference type="ARBA" id="ARBA00004123"/>
    </source>
</evidence>
<reference evidence="15" key="1">
    <citation type="journal article" date="2017" name="Nat. Commun.">
        <title>The North American bullfrog draft genome provides insight into hormonal regulation of long noncoding RNA.</title>
        <authorList>
            <person name="Hammond S.A."/>
            <person name="Warren R.L."/>
            <person name="Vandervalk B.P."/>
            <person name="Kucuk E."/>
            <person name="Khan H."/>
            <person name="Gibb E.A."/>
            <person name="Pandoh P."/>
            <person name="Kirk H."/>
            <person name="Zhao Y."/>
            <person name="Jones M."/>
            <person name="Mungall A.J."/>
            <person name="Coope R."/>
            <person name="Pleasance S."/>
            <person name="Moore R.A."/>
            <person name="Holt R.A."/>
            <person name="Round J.M."/>
            <person name="Ohora S."/>
            <person name="Walle B.V."/>
            <person name="Veldhoen N."/>
            <person name="Helbing C.C."/>
            <person name="Birol I."/>
        </authorList>
    </citation>
    <scope>NUCLEOTIDE SEQUENCE [LARGE SCALE GENOMIC DNA]</scope>
</reference>
<keyword evidence="3" id="KW-0479">Metal-binding</keyword>
<dbReference type="FunFam" id="3.30.160.60:FF:000358">
    <property type="entry name" value="zinc finger protein 24"/>
    <property type="match status" value="1"/>
</dbReference>
<accession>A0A2G9SFY5</accession>
<dbReference type="FunFam" id="3.30.160.60:FF:002343">
    <property type="entry name" value="Zinc finger protein 33A"/>
    <property type="match status" value="3"/>
</dbReference>
<protein>
    <recommendedName>
        <fullName evidence="13">C2H2-type domain-containing protein</fullName>
    </recommendedName>
</protein>
<feature type="domain" description="C2H2-type" evidence="13">
    <location>
        <begin position="413"/>
        <end position="436"/>
    </location>
</feature>
<organism evidence="14 15">
    <name type="scientific">Aquarana catesbeiana</name>
    <name type="common">American bullfrog</name>
    <name type="synonym">Rana catesbeiana</name>
    <dbReference type="NCBI Taxonomy" id="8400"/>
    <lineage>
        <taxon>Eukaryota</taxon>
        <taxon>Metazoa</taxon>
        <taxon>Chordata</taxon>
        <taxon>Craniata</taxon>
        <taxon>Vertebrata</taxon>
        <taxon>Euteleostomi</taxon>
        <taxon>Amphibia</taxon>
        <taxon>Batrachia</taxon>
        <taxon>Anura</taxon>
        <taxon>Neobatrachia</taxon>
        <taxon>Ranoidea</taxon>
        <taxon>Ranidae</taxon>
        <taxon>Aquarana</taxon>
    </lineage>
</organism>
<dbReference type="AlphaFoldDB" id="A0A2G9SFY5"/>
<evidence type="ECO:0000256" key="3">
    <source>
        <dbReference type="ARBA" id="ARBA00022723"/>
    </source>
</evidence>
<keyword evidence="15" id="KW-1185">Reference proteome</keyword>
<evidence type="ECO:0000256" key="12">
    <source>
        <dbReference type="SAM" id="MobiDB-lite"/>
    </source>
</evidence>
<feature type="domain" description="C2H2-type" evidence="13">
    <location>
        <begin position="357"/>
        <end position="384"/>
    </location>
</feature>
<keyword evidence="7" id="KW-0805">Transcription regulation</keyword>
<keyword evidence="4" id="KW-0677">Repeat</keyword>
<evidence type="ECO:0000313" key="15">
    <source>
        <dbReference type="Proteomes" id="UP000228934"/>
    </source>
</evidence>
<dbReference type="Pfam" id="PF00096">
    <property type="entry name" value="zf-C2H2"/>
    <property type="match status" value="7"/>
</dbReference>
<feature type="domain" description="C2H2-type" evidence="13">
    <location>
        <begin position="385"/>
        <end position="412"/>
    </location>
</feature>
<evidence type="ECO:0000259" key="13">
    <source>
        <dbReference type="PROSITE" id="PS50157"/>
    </source>
</evidence>